<dbReference type="GO" id="GO:0008080">
    <property type="term" value="F:N-acetyltransferase activity"/>
    <property type="evidence" value="ECO:0007669"/>
    <property type="project" value="InterPro"/>
</dbReference>
<dbReference type="KEGG" id="plyc:GXP70_09745"/>
<dbReference type="EMBL" id="CP048209">
    <property type="protein sequence ID" value="QHT60194.1"/>
    <property type="molecule type" value="Genomic_DNA"/>
</dbReference>
<evidence type="ECO:0000256" key="1">
    <source>
        <dbReference type="ARBA" id="ARBA00022679"/>
    </source>
</evidence>
<evidence type="ECO:0000313" key="3">
    <source>
        <dbReference type="EMBL" id="QHT60194.1"/>
    </source>
</evidence>
<dbReference type="AlphaFoldDB" id="A0A6C0FY56"/>
<dbReference type="PANTHER" id="PTHR13947">
    <property type="entry name" value="GNAT FAMILY N-ACETYLTRANSFERASE"/>
    <property type="match status" value="1"/>
</dbReference>
<accession>A0A6C0FY56</accession>
<dbReference type="InterPro" id="IPR016181">
    <property type="entry name" value="Acyl_CoA_acyltransferase"/>
</dbReference>
<dbReference type="SUPFAM" id="SSF55729">
    <property type="entry name" value="Acyl-CoA N-acyltransferases (Nat)"/>
    <property type="match status" value="1"/>
</dbReference>
<dbReference type="PANTHER" id="PTHR13947:SF37">
    <property type="entry name" value="LD18367P"/>
    <property type="match status" value="1"/>
</dbReference>
<keyword evidence="4" id="KW-1185">Reference proteome</keyword>
<dbReference type="Pfam" id="PF00583">
    <property type="entry name" value="Acetyltransf_1"/>
    <property type="match status" value="1"/>
</dbReference>
<feature type="domain" description="N-acetyltransferase" evidence="2">
    <location>
        <begin position="30"/>
        <end position="184"/>
    </location>
</feature>
<dbReference type="RefSeq" id="WP_162356256.1">
    <property type="nucleotide sequence ID" value="NZ_CP048209.1"/>
</dbReference>
<dbReference type="Proteomes" id="UP000476064">
    <property type="component" value="Chromosome"/>
</dbReference>
<protein>
    <submittedName>
        <fullName evidence="3">GNAT family N-acetyltransferase</fullName>
    </submittedName>
</protein>
<proteinExistence type="predicted"/>
<organism evidence="3 4">
    <name type="scientific">Paenibacillus lycopersici</name>
    <dbReference type="NCBI Taxonomy" id="2704462"/>
    <lineage>
        <taxon>Bacteria</taxon>
        <taxon>Bacillati</taxon>
        <taxon>Bacillota</taxon>
        <taxon>Bacilli</taxon>
        <taxon>Bacillales</taxon>
        <taxon>Paenibacillaceae</taxon>
        <taxon>Paenibacillus</taxon>
    </lineage>
</organism>
<dbReference type="PROSITE" id="PS51186">
    <property type="entry name" value="GNAT"/>
    <property type="match status" value="1"/>
</dbReference>
<dbReference type="InterPro" id="IPR000182">
    <property type="entry name" value="GNAT_dom"/>
</dbReference>
<evidence type="ECO:0000259" key="2">
    <source>
        <dbReference type="PROSITE" id="PS51186"/>
    </source>
</evidence>
<dbReference type="Gene3D" id="3.40.630.30">
    <property type="match status" value="1"/>
</dbReference>
<sequence>MLDKTLPYYDIIMTRDGSLPVPPPVLPEGYSFAAFAEGDEAQWADIEASVGEFDEADEARRYFEQEYLPHREQVRERTLFVRSPEGEYAGTVTAWWNESGPRRVASLHWLAVKPGFQGLGLGKALIRQCLLTLAQLEGDRQVYLHTQTWSCAAIGLYLQAGFIIEPSTSFGQYRNDYEQAMPLIRDRLRLDRPSGQ</sequence>
<keyword evidence="1 3" id="KW-0808">Transferase</keyword>
<evidence type="ECO:0000313" key="4">
    <source>
        <dbReference type="Proteomes" id="UP000476064"/>
    </source>
</evidence>
<gene>
    <name evidence="3" type="ORF">GXP70_09745</name>
</gene>
<dbReference type="CDD" id="cd04301">
    <property type="entry name" value="NAT_SF"/>
    <property type="match status" value="1"/>
</dbReference>
<name>A0A6C0FY56_9BACL</name>
<reference evidence="3 4" key="1">
    <citation type="submission" date="2020-01" db="EMBL/GenBank/DDBJ databases">
        <title>Paenibacillus sp. nov., isolated from tomato rhizosphere.</title>
        <authorList>
            <person name="Weon H.-Y."/>
            <person name="Lee S.A."/>
        </authorList>
    </citation>
    <scope>NUCLEOTIDE SEQUENCE [LARGE SCALE GENOMIC DNA]</scope>
    <source>
        <strain evidence="3 4">12200R-189</strain>
    </source>
</reference>
<dbReference type="InterPro" id="IPR050769">
    <property type="entry name" value="NAT_camello-type"/>
</dbReference>